<name>A0A1I6TJL1_9PSEU</name>
<reference evidence="3" key="1">
    <citation type="submission" date="2016-10" db="EMBL/GenBank/DDBJ databases">
        <authorList>
            <person name="Varghese N."/>
            <person name="Submissions S."/>
        </authorList>
    </citation>
    <scope>NUCLEOTIDE SEQUENCE [LARGE SCALE GENOMIC DNA]</scope>
    <source>
        <strain evidence="3">DSM 44771</strain>
    </source>
</reference>
<dbReference type="GO" id="GO:0046556">
    <property type="term" value="F:alpha-L-arabinofuranosidase activity"/>
    <property type="evidence" value="ECO:0007669"/>
    <property type="project" value="UniProtKB-EC"/>
</dbReference>
<dbReference type="RefSeq" id="WP_245775991.1">
    <property type="nucleotide sequence ID" value="NZ_FOZX01000007.1"/>
</dbReference>
<proteinExistence type="predicted"/>
<evidence type="ECO:0000259" key="1">
    <source>
        <dbReference type="SMART" id="SM00813"/>
    </source>
</evidence>
<dbReference type="SUPFAM" id="SSF51445">
    <property type="entry name" value="(Trans)glycosidases"/>
    <property type="match status" value="1"/>
</dbReference>
<dbReference type="Pfam" id="PF06964">
    <property type="entry name" value="Alpha-L-AF_C"/>
    <property type="match status" value="1"/>
</dbReference>
<dbReference type="GO" id="GO:0046373">
    <property type="term" value="P:L-arabinose metabolic process"/>
    <property type="evidence" value="ECO:0007669"/>
    <property type="project" value="InterPro"/>
</dbReference>
<evidence type="ECO:0000313" key="2">
    <source>
        <dbReference type="EMBL" id="SFS89413.1"/>
    </source>
</evidence>
<dbReference type="InterPro" id="IPR013780">
    <property type="entry name" value="Glyco_hydro_b"/>
</dbReference>
<dbReference type="EMBL" id="FOZX01000007">
    <property type="protein sequence ID" value="SFS89413.1"/>
    <property type="molecule type" value="Genomic_DNA"/>
</dbReference>
<evidence type="ECO:0000313" key="3">
    <source>
        <dbReference type="Proteomes" id="UP000198852"/>
    </source>
</evidence>
<protein>
    <submittedName>
        <fullName evidence="2">Alpha-L-arabinofuranosidase C-terminus</fullName>
    </submittedName>
</protein>
<dbReference type="InterPro" id="IPR010720">
    <property type="entry name" value="Alpha-L-AF_C"/>
</dbReference>
<dbReference type="Gene3D" id="3.20.20.80">
    <property type="entry name" value="Glycosidases"/>
    <property type="match status" value="1"/>
</dbReference>
<dbReference type="InterPro" id="IPR051563">
    <property type="entry name" value="Glycosyl_Hydrolase_51"/>
</dbReference>
<dbReference type="STRING" id="95161.SAMN05660874_04003"/>
<dbReference type="PANTHER" id="PTHR31776:SF26">
    <property type="entry name" value="SECRETED ARABINOSIDASE"/>
    <property type="match status" value="1"/>
</dbReference>
<feature type="domain" description="Alpha-L-arabinofuranosidase C-terminal" evidence="1">
    <location>
        <begin position="60"/>
        <end position="230"/>
    </location>
</feature>
<dbReference type="Proteomes" id="UP000198852">
    <property type="component" value="Unassembled WGS sequence"/>
</dbReference>
<dbReference type="PANTHER" id="PTHR31776">
    <property type="entry name" value="ALPHA-L-ARABINOFURANOSIDASE 1"/>
    <property type="match status" value="1"/>
</dbReference>
<dbReference type="Gene3D" id="2.60.40.1180">
    <property type="entry name" value="Golgi alpha-mannosidase II"/>
    <property type="match status" value="1"/>
</dbReference>
<dbReference type="InterPro" id="IPR017853">
    <property type="entry name" value="GH"/>
</dbReference>
<keyword evidence="3" id="KW-1185">Reference proteome</keyword>
<organism evidence="2 3">
    <name type="scientific">Saccharopolyspora flava</name>
    <dbReference type="NCBI Taxonomy" id="95161"/>
    <lineage>
        <taxon>Bacteria</taxon>
        <taxon>Bacillati</taxon>
        <taxon>Actinomycetota</taxon>
        <taxon>Actinomycetes</taxon>
        <taxon>Pseudonocardiales</taxon>
        <taxon>Pseudonocardiaceae</taxon>
        <taxon>Saccharopolyspora</taxon>
    </lineage>
</organism>
<sequence>MISNSGPSAEGGTFDRAWELNRQHDVDVVDEHYYNDPQWFLANQHRYDSYDRNGPSVFVGEYASKDEKFGNALAEAAYMTGLERNADVVRMASYAPLLARSDSVQWLPDMIWFDDQRSWGSPNYEVQKLFMTNDGDRVVPSTAMDTPEFRQVVTRDEATGGLLIKVVNAQPNPAPTRIDLGREVNPRAQVTTLQGDPEAINTAGSQPIRPVESTFDGAASSFTYTFPPHSATFLRIHP</sequence>
<accession>A0A1I6TJL1</accession>
<dbReference type="SUPFAM" id="SSF51011">
    <property type="entry name" value="Glycosyl hydrolase domain"/>
    <property type="match status" value="1"/>
</dbReference>
<gene>
    <name evidence="2" type="ORF">SAMN05660874_04003</name>
</gene>
<dbReference type="SMART" id="SM00813">
    <property type="entry name" value="Alpha-L-AF_C"/>
    <property type="match status" value="1"/>
</dbReference>
<dbReference type="AlphaFoldDB" id="A0A1I6TJL1"/>